<dbReference type="RefSeq" id="WP_234802530.1">
    <property type="nucleotide sequence ID" value="NZ_CAAAIB010000020.1"/>
</dbReference>
<dbReference type="PANTHER" id="PTHR41251:SF1">
    <property type="entry name" value="NON-HOMOLOGOUS END JOINING PROTEIN KU"/>
    <property type="match status" value="1"/>
</dbReference>
<evidence type="ECO:0000256" key="2">
    <source>
        <dbReference type="HAMAP-Rule" id="MF_01875"/>
    </source>
</evidence>
<evidence type="ECO:0000256" key="3">
    <source>
        <dbReference type="SAM" id="MobiDB-lite"/>
    </source>
</evidence>
<comment type="subunit">
    <text evidence="2">Homodimer. Interacts with LigD.</text>
</comment>
<dbReference type="CDD" id="cd00789">
    <property type="entry name" value="KU_like"/>
    <property type="match status" value="1"/>
</dbReference>
<dbReference type="HAMAP" id="MF_01875">
    <property type="entry name" value="Prokaryotic_Ku"/>
    <property type="match status" value="1"/>
</dbReference>
<feature type="domain" description="Ku" evidence="4">
    <location>
        <begin position="52"/>
        <end position="180"/>
    </location>
</feature>
<dbReference type="PATRIC" id="fig|466.6.peg.946"/>
<evidence type="ECO:0000313" key="6">
    <source>
        <dbReference type="Proteomes" id="UP000054908"/>
    </source>
</evidence>
<dbReference type="STRING" id="466.Lmac_0885"/>
<dbReference type="PIRSF" id="PIRSF006493">
    <property type="entry name" value="Prok_Ku"/>
    <property type="match status" value="1"/>
</dbReference>
<proteinExistence type="inferred from homology"/>
<gene>
    <name evidence="5" type="primary">ykoV</name>
    <name evidence="2" type="synonym">ku</name>
    <name evidence="5" type="ORF">Lmac_0885</name>
</gene>
<dbReference type="GO" id="GO:0006303">
    <property type="term" value="P:double-strand break repair via nonhomologous end joining"/>
    <property type="evidence" value="ECO:0007669"/>
    <property type="project" value="UniProtKB-UniRule"/>
</dbReference>
<comment type="function">
    <text evidence="2">With LigD forms a non-homologous end joining (NHEJ) DNA repair enzyme, which repairs dsDNA breaks with reduced fidelity. Binds linear dsDNA with 5'- and 3'- overhangs but not closed circular dsDNA nor ssDNA. Recruits and stimulates the ligase activity of LigD.</text>
</comment>
<dbReference type="EMBL" id="LNYL01000022">
    <property type="protein sequence ID" value="KTD29710.1"/>
    <property type="molecule type" value="Genomic_DNA"/>
</dbReference>
<dbReference type="Pfam" id="PF02735">
    <property type="entry name" value="Ku"/>
    <property type="match status" value="1"/>
</dbReference>
<keyword evidence="6" id="KW-1185">Reference proteome</keyword>
<reference evidence="5 6" key="1">
    <citation type="submission" date="2015-11" db="EMBL/GenBank/DDBJ databases">
        <title>Genomic analysis of 38 Legionella species identifies large and diverse effector repertoires.</title>
        <authorList>
            <person name="Burstein D."/>
            <person name="Amaro F."/>
            <person name="Zusman T."/>
            <person name="Lifshitz Z."/>
            <person name="Cohen O."/>
            <person name="Gilbert J.A."/>
            <person name="Pupko T."/>
            <person name="Shuman H.A."/>
            <person name="Segal G."/>
        </authorList>
    </citation>
    <scope>NUCLEOTIDE SEQUENCE [LARGE SCALE GENOMIC DNA]</scope>
    <source>
        <strain evidence="5 6">PX-1-G2-E2</strain>
    </source>
</reference>
<keyword evidence="2" id="KW-0227">DNA damage</keyword>
<dbReference type="Gene3D" id="2.40.290.10">
    <property type="match status" value="1"/>
</dbReference>
<name>A0A0W0WBU5_9GAMM</name>
<dbReference type="SUPFAM" id="SSF100939">
    <property type="entry name" value="SPOC domain-like"/>
    <property type="match status" value="1"/>
</dbReference>
<dbReference type="AlphaFoldDB" id="A0A0W0WBU5"/>
<evidence type="ECO:0000313" key="5">
    <source>
        <dbReference type="EMBL" id="KTD29710.1"/>
    </source>
</evidence>
<dbReference type="Proteomes" id="UP000054908">
    <property type="component" value="Unassembled WGS sequence"/>
</dbReference>
<comment type="similarity">
    <text evidence="2">Belongs to the prokaryotic Ku family.</text>
</comment>
<accession>A0A0W0WBU5</accession>
<dbReference type="InterPro" id="IPR006164">
    <property type="entry name" value="DNA_bd_Ku70/Ku80"/>
</dbReference>
<dbReference type="FunFam" id="2.40.290.10:FF:000004">
    <property type="entry name" value="Non-homologous end joining protein Ku"/>
    <property type="match status" value="1"/>
</dbReference>
<feature type="region of interest" description="Disordered" evidence="3">
    <location>
        <begin position="258"/>
        <end position="277"/>
    </location>
</feature>
<keyword evidence="2" id="KW-0234">DNA repair</keyword>
<keyword evidence="2" id="KW-0233">DNA recombination</keyword>
<protein>
    <recommendedName>
        <fullName evidence="2">Non-homologous end joining protein Ku</fullName>
    </recommendedName>
</protein>
<dbReference type="NCBIfam" id="TIGR02772">
    <property type="entry name" value="Ku_bact"/>
    <property type="match status" value="1"/>
</dbReference>
<sequence length="277" mass="32385">MRAIWKGDISFGLVTIPIQIVPVEERNELKFHLLDSRDNARIRYKRVNSETDKEVPWENIVKGYEYDKGAYIVVDEQAFEEASPDLYKSIDIEEFVDLNDVDNLYFEKPYYVLPDSKNQKAYVLLREALKKTQKVGVAKAIIRTKEYLSLVMAHDQALVLYLIHFDEEIRKEDELKLPSESLKTYKVTDREMKMAVNLINDLSAKWDPQKYHDEYREAMSKWLDKKAAQVEKEAGKKVTARRRTPDDVVDFITLLKKSMGKKSKKGAEKSNKKQVKK</sequence>
<dbReference type="InterPro" id="IPR016194">
    <property type="entry name" value="SPOC-like_C_dom_sf"/>
</dbReference>
<dbReference type="SMART" id="SM00559">
    <property type="entry name" value="Ku78"/>
    <property type="match status" value="1"/>
</dbReference>
<dbReference type="InterPro" id="IPR009187">
    <property type="entry name" value="Prok_Ku"/>
</dbReference>
<dbReference type="GO" id="GO:0003690">
    <property type="term" value="F:double-stranded DNA binding"/>
    <property type="evidence" value="ECO:0007669"/>
    <property type="project" value="UniProtKB-UniRule"/>
</dbReference>
<comment type="caution">
    <text evidence="5">The sequence shown here is derived from an EMBL/GenBank/DDBJ whole genome shotgun (WGS) entry which is preliminary data.</text>
</comment>
<dbReference type="GO" id="GO:0006310">
    <property type="term" value="P:DNA recombination"/>
    <property type="evidence" value="ECO:0007669"/>
    <property type="project" value="UniProtKB-KW"/>
</dbReference>
<dbReference type="PANTHER" id="PTHR41251">
    <property type="entry name" value="NON-HOMOLOGOUS END JOINING PROTEIN KU"/>
    <property type="match status" value="1"/>
</dbReference>
<evidence type="ECO:0000256" key="1">
    <source>
        <dbReference type="ARBA" id="ARBA00023125"/>
    </source>
</evidence>
<keyword evidence="1 2" id="KW-0238">DNA-binding</keyword>
<organism evidence="5 6">
    <name type="scientific">Legionella maceachernii</name>
    <dbReference type="NCBI Taxonomy" id="466"/>
    <lineage>
        <taxon>Bacteria</taxon>
        <taxon>Pseudomonadati</taxon>
        <taxon>Pseudomonadota</taxon>
        <taxon>Gammaproteobacteria</taxon>
        <taxon>Legionellales</taxon>
        <taxon>Legionellaceae</taxon>
        <taxon>Legionella</taxon>
    </lineage>
</organism>
<evidence type="ECO:0000259" key="4">
    <source>
        <dbReference type="SMART" id="SM00559"/>
    </source>
</evidence>